<protein>
    <submittedName>
        <fullName evidence="2">Uncharacterized protein</fullName>
    </submittedName>
</protein>
<evidence type="ECO:0000313" key="2">
    <source>
        <dbReference type="EMBL" id="ACD84141.1"/>
    </source>
</evidence>
<dbReference type="EMBL" id="CP000975">
    <property type="protein sequence ID" value="ACD84141.1"/>
    <property type="molecule type" value="Genomic_DNA"/>
</dbReference>
<proteinExistence type="predicted"/>
<dbReference type="AlphaFoldDB" id="B3DZ49"/>
<dbReference type="Proteomes" id="UP000009149">
    <property type="component" value="Chromosome"/>
</dbReference>
<reference evidence="2 3" key="1">
    <citation type="journal article" date="2008" name="Biol. Direct">
        <title>Complete genome sequence of the extremely acidophilic methanotroph isolate V4, Methylacidiphilum infernorum, a representative of the bacterial phylum Verrucomicrobia.</title>
        <authorList>
            <person name="Hou S."/>
            <person name="Makarova K.S."/>
            <person name="Saw J.H."/>
            <person name="Senin P."/>
            <person name="Ly B.V."/>
            <person name="Zhou Z."/>
            <person name="Ren Y."/>
            <person name="Wang J."/>
            <person name="Galperin M.Y."/>
            <person name="Omelchenko M.V."/>
            <person name="Wolf Y.I."/>
            <person name="Yutin N."/>
            <person name="Koonin E.V."/>
            <person name="Stott M.B."/>
            <person name="Mountain B.W."/>
            <person name="Crowe M.A."/>
            <person name="Smirnova A.V."/>
            <person name="Dunfield P.F."/>
            <person name="Feng L."/>
            <person name="Wang L."/>
            <person name="Alam M."/>
        </authorList>
    </citation>
    <scope>NUCLEOTIDE SEQUENCE [LARGE SCALE GENOMIC DNA]</scope>
    <source>
        <strain evidence="3">Isolate V4</strain>
    </source>
</reference>
<gene>
    <name evidence="2" type="ordered locus">Minf_2087</name>
</gene>
<feature type="compositionally biased region" description="Basic and acidic residues" evidence="1">
    <location>
        <begin position="1"/>
        <end position="18"/>
    </location>
</feature>
<sequence length="42" mass="4762">MIRGIEQESGVHGEERSKPGQRSSKFHRKPVGFHDKKIDGES</sequence>
<evidence type="ECO:0000256" key="1">
    <source>
        <dbReference type="SAM" id="MobiDB-lite"/>
    </source>
</evidence>
<evidence type="ECO:0000313" key="3">
    <source>
        <dbReference type="Proteomes" id="UP000009149"/>
    </source>
</evidence>
<name>B3DZ49_METI4</name>
<accession>B3DZ49</accession>
<feature type="region of interest" description="Disordered" evidence="1">
    <location>
        <begin position="1"/>
        <end position="42"/>
    </location>
</feature>
<organism evidence="2 3">
    <name type="scientific">Methylacidiphilum infernorum (isolate V4)</name>
    <name type="common">Methylokorus infernorum (strain V4)</name>
    <dbReference type="NCBI Taxonomy" id="481448"/>
    <lineage>
        <taxon>Bacteria</taxon>
        <taxon>Pseudomonadati</taxon>
        <taxon>Verrucomicrobiota</taxon>
        <taxon>Methylacidiphilae</taxon>
        <taxon>Methylacidiphilales</taxon>
        <taxon>Methylacidiphilaceae</taxon>
        <taxon>Methylacidiphilum (ex Ratnadevi et al. 2023)</taxon>
    </lineage>
</organism>
<dbReference type="HOGENOM" id="CLU_3253929_0_0_0"/>
<feature type="compositionally biased region" description="Basic and acidic residues" evidence="1">
    <location>
        <begin position="32"/>
        <end position="42"/>
    </location>
</feature>
<dbReference type="KEGG" id="min:Minf_2087"/>